<dbReference type="Proteomes" id="UP000075714">
    <property type="component" value="Unassembled WGS sequence"/>
</dbReference>
<feature type="compositionally biased region" description="Acidic residues" evidence="10">
    <location>
        <begin position="279"/>
        <end position="298"/>
    </location>
</feature>
<dbReference type="InterPro" id="IPR036457">
    <property type="entry name" value="PPM-type-like_dom_sf"/>
</dbReference>
<evidence type="ECO:0000256" key="6">
    <source>
        <dbReference type="ARBA" id="ARBA00022842"/>
    </source>
</evidence>
<dbReference type="EC" id="3.1.3.16" evidence="3"/>
<evidence type="ECO:0000256" key="1">
    <source>
        <dbReference type="ARBA" id="ARBA00001936"/>
    </source>
</evidence>
<feature type="compositionally biased region" description="Polar residues" evidence="10">
    <location>
        <begin position="704"/>
        <end position="713"/>
    </location>
</feature>
<dbReference type="SMART" id="SM00332">
    <property type="entry name" value="PP2Cc"/>
    <property type="match status" value="1"/>
</dbReference>
<comment type="caution">
    <text evidence="12">The sequence shown here is derived from an EMBL/GenBank/DDBJ whole genome shotgun (WGS) entry which is preliminary data.</text>
</comment>
<dbReference type="PROSITE" id="PS01032">
    <property type="entry name" value="PPM_1"/>
    <property type="match status" value="1"/>
</dbReference>
<feature type="compositionally biased region" description="Low complexity" evidence="10">
    <location>
        <begin position="357"/>
        <end position="368"/>
    </location>
</feature>
<feature type="compositionally biased region" description="Acidic residues" evidence="10">
    <location>
        <begin position="677"/>
        <end position="701"/>
    </location>
</feature>
<dbReference type="InterPro" id="IPR037695">
    <property type="entry name" value="IQUB"/>
</dbReference>
<dbReference type="GO" id="GO:0046872">
    <property type="term" value="F:metal ion binding"/>
    <property type="evidence" value="ECO:0007669"/>
    <property type="project" value="UniProtKB-KW"/>
</dbReference>
<feature type="region of interest" description="Disordered" evidence="10">
    <location>
        <begin position="279"/>
        <end position="299"/>
    </location>
</feature>
<accession>A0A150GFL1</accession>
<feature type="region of interest" description="Disordered" evidence="10">
    <location>
        <begin position="332"/>
        <end position="379"/>
    </location>
</feature>
<dbReference type="PANTHER" id="PTHR21074">
    <property type="entry name" value="IQ AND UBIQUITIN-LIKE DOMAIN-CONTAINING PROTEIN"/>
    <property type="match status" value="1"/>
</dbReference>
<comment type="cofactor">
    <cofactor evidence="1">
        <name>Mn(2+)</name>
        <dbReference type="ChEBI" id="CHEBI:29035"/>
    </cofactor>
</comment>
<keyword evidence="8" id="KW-0464">Manganese</keyword>
<gene>
    <name evidence="12" type="ORF">GPECTOR_30g205</name>
</gene>
<comment type="cofactor">
    <cofactor evidence="2">
        <name>Mg(2+)</name>
        <dbReference type="ChEBI" id="CHEBI:18420"/>
    </cofactor>
</comment>
<feature type="domain" description="PPM-type phosphatase" evidence="11">
    <location>
        <begin position="1"/>
        <end position="454"/>
    </location>
</feature>
<evidence type="ECO:0000256" key="7">
    <source>
        <dbReference type="ARBA" id="ARBA00022912"/>
    </source>
</evidence>
<feature type="compositionally biased region" description="Acidic residues" evidence="10">
    <location>
        <begin position="766"/>
        <end position="782"/>
    </location>
</feature>
<evidence type="ECO:0000256" key="2">
    <source>
        <dbReference type="ARBA" id="ARBA00001946"/>
    </source>
</evidence>
<keyword evidence="4" id="KW-0479">Metal-binding</keyword>
<dbReference type="InterPro" id="IPR057887">
    <property type="entry name" value="IQUB_helical"/>
</dbReference>
<dbReference type="Pfam" id="PF25805">
    <property type="entry name" value="IQUB"/>
    <property type="match status" value="1"/>
</dbReference>
<feature type="compositionally biased region" description="Polar residues" evidence="10">
    <location>
        <begin position="627"/>
        <end position="636"/>
    </location>
</feature>
<dbReference type="InterPro" id="IPR001932">
    <property type="entry name" value="PPM-type_phosphatase-like_dom"/>
</dbReference>
<name>A0A150GFL1_GONPE</name>
<comment type="similarity">
    <text evidence="9">Belongs to the PP2C family.</text>
</comment>
<evidence type="ECO:0000256" key="9">
    <source>
        <dbReference type="RuleBase" id="RU003465"/>
    </source>
</evidence>
<feature type="compositionally biased region" description="Gly residues" evidence="10">
    <location>
        <begin position="644"/>
        <end position="654"/>
    </location>
</feature>
<dbReference type="PROSITE" id="PS51746">
    <property type="entry name" value="PPM_2"/>
    <property type="match status" value="1"/>
</dbReference>
<keyword evidence="13" id="KW-1185">Reference proteome</keyword>
<evidence type="ECO:0000256" key="5">
    <source>
        <dbReference type="ARBA" id="ARBA00022801"/>
    </source>
</evidence>
<feature type="compositionally biased region" description="Gly residues" evidence="10">
    <location>
        <begin position="369"/>
        <end position="379"/>
    </location>
</feature>
<reference evidence="13" key="1">
    <citation type="journal article" date="2016" name="Nat. Commun.">
        <title>The Gonium pectorale genome demonstrates co-option of cell cycle regulation during the evolution of multicellularity.</title>
        <authorList>
            <person name="Hanschen E.R."/>
            <person name="Marriage T.N."/>
            <person name="Ferris P.J."/>
            <person name="Hamaji T."/>
            <person name="Toyoda A."/>
            <person name="Fujiyama A."/>
            <person name="Neme R."/>
            <person name="Noguchi H."/>
            <person name="Minakuchi Y."/>
            <person name="Suzuki M."/>
            <person name="Kawai-Toyooka H."/>
            <person name="Smith D.R."/>
            <person name="Sparks H."/>
            <person name="Anderson J."/>
            <person name="Bakaric R."/>
            <person name="Luria V."/>
            <person name="Karger A."/>
            <person name="Kirschner M.W."/>
            <person name="Durand P.M."/>
            <person name="Michod R.E."/>
            <person name="Nozaki H."/>
            <person name="Olson B.J."/>
        </authorList>
    </citation>
    <scope>NUCLEOTIDE SEQUENCE [LARGE SCALE GENOMIC DNA]</scope>
    <source>
        <strain evidence="13">NIES-2863</strain>
    </source>
</reference>
<dbReference type="OrthoDB" id="10265862at2759"/>
<keyword evidence="7 9" id="KW-0904">Protein phosphatase</keyword>
<sequence length="1359" mass="142604">MEDAYAAEVPLRGAEGVALFALYDGHGGAEVARYSALHMGRSIRRAPTFHEAFGGASYLSPSPSVSPEPQRAPTPGPACPPSNGAASSDGDGLQRQRCGSLAAPREGLVAGDGRQAAREAALREAFLSLDRRLGEEGAACELMGLANPGAVTAAEEDYGRRSPGGPFVGPVAGSTATVVLVERDGVTVAAVGDSRCIIGSRAGGLVAATTDHKGSDPAERERVERAGCWVSASGRVCGELDMSRALGDSDMKRAVRLPQHLQAVTADPQLLHLGLELEQGEGEEEGGNGEGEEGEEADSQVFEAGEPAARAAGSQQGKQGLRMEVEVLVAEEEKEEQKPAARPVAGLGCAAGGSGGSETTSGGSETSRGAGGSETGGGDLEGVLPVSCRDVGCYLLLASDGLWNVMDNAQVHAFVTDRLAAGLSPETVCAQLCVEACISERTAYDNVTVLLVLMHGVRPAASASGGGAAAAAAATATVDAVVVPLARADVEEGMVTEAVVHACGGEVRAGPAAPAAGIAARRRLAVAAPEAAGQESEPAGSALYAEWGGAMERQDLRQQAQEVVREAGEASQRGRRRGTGSRGRGGFGTSAVGAVSEAVAGPTAAAAAADNWMPLLSRPGGCDKNAVPTSVAGSSRQARHSGGVKRGGGNGGREGACKGLMRGGQGEATQATQADADSGDGQEEEPGDGEADAGAEPEEAPLEQVSSQPTPQADESVATHEDSAMIDPGALGRGEASAEPGQGADEAPDAYPDADPASELAPVPEGDAEAEAEAGPDAEADDAAASQPGEEEAEQPQQSEPQDWEAEAEAERPASAGGDQPAASTSRPASGERPGSARPGSGGRPGSAVRRASGSPAGGSRPGSATRRDITPDSVGLPPVAPSGTIPPRPGTSQSGSRPGSRPGAAAPAPAAAHPAPVPAVAATAPPLPHRGSALPPTIPEDRPLQPAAHIERYIAPGLRAIEVEVEQGPGLPHRLVRVLMDLTQCDPKPYLGGFRNKRTGAVYHHAGTQTPRAPKYSEEDRKLSRETQTVKVKVHSQQTVREQATQMERPGMLLDTTYDKEVTPGVYQTADEREAIVIAATRCIQRWVRGWMGRRRAAYLRRKKAEREAFLREQELAAQTEAEEHRRREIQRRMHPRSAADFEVLYNELEAWRLQETRKIKEAGLAKDQEQQVLQQLLHKETKLLQTIDRLKINANHENKEARIQHTLTEMSRPKKFTLRNGGKVDVHTPFTTRAKELQQLYNGLNLPLLTVDERLDVLLHVKWTVKEFDCDLTREVVDLIDREADMLNRGRNPKMLEGLRKRISSLFLNFIETPEFNPEAARFQIVPMDFETYLYERVDKAMAKAGTSLGTRPTMVA</sequence>
<dbReference type="PANTHER" id="PTHR21074:SF0">
    <property type="entry name" value="IQ AND UBIQUITIN-LIKE DOMAIN-CONTAINING PROTEIN"/>
    <property type="match status" value="1"/>
</dbReference>
<dbReference type="Pfam" id="PF00481">
    <property type="entry name" value="PP2C"/>
    <property type="match status" value="2"/>
</dbReference>
<evidence type="ECO:0000256" key="4">
    <source>
        <dbReference type="ARBA" id="ARBA00022723"/>
    </source>
</evidence>
<keyword evidence="6" id="KW-0460">Magnesium</keyword>
<feature type="compositionally biased region" description="Low complexity" evidence="10">
    <location>
        <begin position="891"/>
        <end position="925"/>
    </location>
</feature>
<proteinExistence type="inferred from homology"/>
<evidence type="ECO:0000313" key="12">
    <source>
        <dbReference type="EMBL" id="KXZ48110.1"/>
    </source>
</evidence>
<organism evidence="12 13">
    <name type="scientific">Gonium pectorale</name>
    <name type="common">Green alga</name>
    <dbReference type="NCBI Taxonomy" id="33097"/>
    <lineage>
        <taxon>Eukaryota</taxon>
        <taxon>Viridiplantae</taxon>
        <taxon>Chlorophyta</taxon>
        <taxon>core chlorophytes</taxon>
        <taxon>Chlorophyceae</taxon>
        <taxon>CS clade</taxon>
        <taxon>Chlamydomonadales</taxon>
        <taxon>Volvocaceae</taxon>
        <taxon>Gonium</taxon>
    </lineage>
</organism>
<feature type="region of interest" description="Disordered" evidence="10">
    <location>
        <begin position="556"/>
        <end position="589"/>
    </location>
</feature>
<evidence type="ECO:0000256" key="8">
    <source>
        <dbReference type="ARBA" id="ARBA00023211"/>
    </source>
</evidence>
<evidence type="ECO:0000256" key="3">
    <source>
        <dbReference type="ARBA" id="ARBA00013081"/>
    </source>
</evidence>
<evidence type="ECO:0000256" key="10">
    <source>
        <dbReference type="SAM" id="MobiDB-lite"/>
    </source>
</evidence>
<protein>
    <recommendedName>
        <fullName evidence="3">protein-serine/threonine phosphatase</fullName>
        <ecNumber evidence="3">3.1.3.16</ecNumber>
    </recommendedName>
</protein>
<feature type="compositionally biased region" description="Pro residues" evidence="10">
    <location>
        <begin position="64"/>
        <end position="80"/>
    </location>
</feature>
<feature type="region of interest" description="Disordered" evidence="10">
    <location>
        <begin position="1006"/>
        <end position="1026"/>
    </location>
</feature>
<dbReference type="CDD" id="cd00143">
    <property type="entry name" value="PP2Cc"/>
    <property type="match status" value="1"/>
</dbReference>
<feature type="compositionally biased region" description="Low complexity" evidence="10">
    <location>
        <begin position="846"/>
        <end position="855"/>
    </location>
</feature>
<evidence type="ECO:0000259" key="11">
    <source>
        <dbReference type="PROSITE" id="PS51746"/>
    </source>
</evidence>
<dbReference type="Gene3D" id="3.60.40.10">
    <property type="entry name" value="PPM-type phosphatase domain"/>
    <property type="match status" value="2"/>
</dbReference>
<dbReference type="InterPro" id="IPR000222">
    <property type="entry name" value="PP2C_BS"/>
</dbReference>
<feature type="compositionally biased region" description="Pro residues" evidence="10">
    <location>
        <begin position="879"/>
        <end position="890"/>
    </location>
</feature>
<dbReference type="STRING" id="33097.A0A150GFL1"/>
<dbReference type="EMBL" id="LSYV01000031">
    <property type="protein sequence ID" value="KXZ48110.1"/>
    <property type="molecule type" value="Genomic_DNA"/>
</dbReference>
<dbReference type="SUPFAM" id="SSF81606">
    <property type="entry name" value="PP2C-like"/>
    <property type="match status" value="1"/>
</dbReference>
<feature type="region of interest" description="Disordered" evidence="10">
    <location>
        <begin position="59"/>
        <end position="96"/>
    </location>
</feature>
<feature type="region of interest" description="Disordered" evidence="10">
    <location>
        <begin position="624"/>
        <end position="945"/>
    </location>
</feature>
<feature type="compositionally biased region" description="Basic and acidic residues" evidence="10">
    <location>
        <begin position="1016"/>
        <end position="1026"/>
    </location>
</feature>
<keyword evidence="5 9" id="KW-0378">Hydrolase</keyword>
<dbReference type="PROSITE" id="PS50096">
    <property type="entry name" value="IQ"/>
    <property type="match status" value="1"/>
</dbReference>
<dbReference type="GO" id="GO:0004722">
    <property type="term" value="F:protein serine/threonine phosphatase activity"/>
    <property type="evidence" value="ECO:0007669"/>
    <property type="project" value="UniProtKB-EC"/>
</dbReference>
<evidence type="ECO:0000313" key="13">
    <source>
        <dbReference type="Proteomes" id="UP000075714"/>
    </source>
</evidence>